<evidence type="ECO:0000256" key="1">
    <source>
        <dbReference type="SAM" id="Coils"/>
    </source>
</evidence>
<dbReference type="NCBIfam" id="TIGR00254">
    <property type="entry name" value="GGDEF"/>
    <property type="match status" value="1"/>
</dbReference>
<feature type="domain" description="PAS" evidence="2">
    <location>
        <begin position="347"/>
        <end position="400"/>
    </location>
</feature>
<evidence type="ECO:0000259" key="3">
    <source>
        <dbReference type="PROSITE" id="PS50113"/>
    </source>
</evidence>
<dbReference type="InterPro" id="IPR013655">
    <property type="entry name" value="PAS_fold_3"/>
</dbReference>
<dbReference type="CDD" id="cd01949">
    <property type="entry name" value="GGDEF"/>
    <property type="match status" value="1"/>
</dbReference>
<dbReference type="PROSITE" id="PS50887">
    <property type="entry name" value="GGDEF"/>
    <property type="match status" value="1"/>
</dbReference>
<dbReference type="FunFam" id="3.30.70.270:FF:000001">
    <property type="entry name" value="Diguanylate cyclase domain protein"/>
    <property type="match status" value="1"/>
</dbReference>
<dbReference type="AlphaFoldDB" id="A0A5E4RBU8"/>
<dbReference type="InterPro" id="IPR001610">
    <property type="entry name" value="PAC"/>
</dbReference>
<accession>A0A5E4RBU8</accession>
<dbReference type="CDD" id="cd00130">
    <property type="entry name" value="PAS"/>
    <property type="match status" value="2"/>
</dbReference>
<evidence type="ECO:0000259" key="2">
    <source>
        <dbReference type="PROSITE" id="PS50112"/>
    </source>
</evidence>
<gene>
    <name evidence="5" type="primary">gmr_1</name>
    <name evidence="5" type="ORF">PEP31012_00064</name>
</gene>
<dbReference type="InterPro" id="IPR000160">
    <property type="entry name" value="GGDEF_dom"/>
</dbReference>
<sequence length="768" mass="86413">MKNAEFKSTLESQRLAILRELNILDSPPSDELDRITRIACQVFDIPIALVSLIDCDRQWFKSRTGLEVPETARDISFCTHAVEADATFVVRDALADARFIKNPLVTGEPAIRFYAGRPLRSLSGVPIGTLCIIDRKSREFSSHDEGLLDDLATMAEHFFHSLESHQRSERARHARQRTEALYTRIVEQASVGIALLSAESADGTWLEVNAGFAKMLGYPLDRMRGMRFEQITYADDLQANLAAFESLIAGKVHSYNLEKRFIRADGKPLWVEVSVSRLTDSESTEPRFVMVVSDIDARKKTELKLVELGAQLEAMVIDRTSQLNNAVASLAIEAQQRRQAEMRASSERERLRATLENATDAFIEANEDGRIQMWNRSAEQTFGWRADEVIGKDIAELIVPLSQRSAHQHAFTAAVATQNWSLVGKRIEMTAQRRSGELFPVEMTLAVTSFEGRSLVSAFIHDISKRKQDEQTIRVAATRLKTITDNIPALIGYLDDREIYRFHNSQHETFLGVETTKIANRHVRHIFGNALYSRAQPYIQQALSGDEISFEFQSSQQRGSRWFSIHLVPDRQHDSDGAQDRIAGAYMLATDITDRKRGEHRLRHAATHDFLTGLPNRRAFVARLDEVIIRARAEGTKFAVIFIDLDDFKQINDRCGHDVGDALLREFAKLARDGFRTTDFVARLAGDEFVAVVEDLPASGNEPESILQRLREKLDADLVLGEQLIRISASIGAAVSDGTTDSTSLLRRADQAMYRAKQQGKNQTIISQ</sequence>
<proteinExistence type="predicted"/>
<dbReference type="Pfam" id="PF00989">
    <property type="entry name" value="PAS"/>
    <property type="match status" value="1"/>
</dbReference>
<dbReference type="InterPro" id="IPR029787">
    <property type="entry name" value="Nucleotide_cyclase"/>
</dbReference>
<dbReference type="Pfam" id="PF08447">
    <property type="entry name" value="PAS_3"/>
    <property type="match status" value="1"/>
</dbReference>
<dbReference type="SMART" id="SM00267">
    <property type="entry name" value="GGDEF"/>
    <property type="match status" value="1"/>
</dbReference>
<dbReference type="InterPro" id="IPR000700">
    <property type="entry name" value="PAS-assoc_C"/>
</dbReference>
<dbReference type="InterPro" id="IPR043128">
    <property type="entry name" value="Rev_trsase/Diguanyl_cyclase"/>
</dbReference>
<dbReference type="SUPFAM" id="SSF55073">
    <property type="entry name" value="Nucleotide cyclase"/>
    <property type="match status" value="1"/>
</dbReference>
<dbReference type="EMBL" id="CABPSH010000001">
    <property type="protein sequence ID" value="VVD60261.1"/>
    <property type="molecule type" value="Genomic_DNA"/>
</dbReference>
<keyword evidence="5" id="KW-0378">Hydrolase</keyword>
<dbReference type="InterPro" id="IPR013767">
    <property type="entry name" value="PAS_fold"/>
</dbReference>
<dbReference type="NCBIfam" id="TIGR00229">
    <property type="entry name" value="sensory_box"/>
    <property type="match status" value="3"/>
</dbReference>
<keyword evidence="1" id="KW-0175">Coiled coil</keyword>
<dbReference type="InterPro" id="IPR052155">
    <property type="entry name" value="Biofilm_reg_signaling"/>
</dbReference>
<dbReference type="PROSITE" id="PS50113">
    <property type="entry name" value="PAC"/>
    <property type="match status" value="1"/>
</dbReference>
<dbReference type="PANTHER" id="PTHR44757:SF2">
    <property type="entry name" value="BIOFILM ARCHITECTURE MAINTENANCE PROTEIN MBAA"/>
    <property type="match status" value="1"/>
</dbReference>
<dbReference type="Gene3D" id="3.30.70.270">
    <property type="match status" value="1"/>
</dbReference>
<dbReference type="GO" id="GO:0006355">
    <property type="term" value="P:regulation of DNA-templated transcription"/>
    <property type="evidence" value="ECO:0007669"/>
    <property type="project" value="InterPro"/>
</dbReference>
<dbReference type="PANTHER" id="PTHR44757">
    <property type="entry name" value="DIGUANYLATE CYCLASE DGCP"/>
    <property type="match status" value="1"/>
</dbReference>
<dbReference type="GO" id="GO:0071111">
    <property type="term" value="F:cyclic-guanylate-specific phosphodiesterase activity"/>
    <property type="evidence" value="ECO:0007669"/>
    <property type="project" value="UniProtKB-EC"/>
</dbReference>
<dbReference type="InterPro" id="IPR013656">
    <property type="entry name" value="PAS_4"/>
</dbReference>
<dbReference type="SMART" id="SM00065">
    <property type="entry name" value="GAF"/>
    <property type="match status" value="1"/>
</dbReference>
<dbReference type="InterPro" id="IPR003018">
    <property type="entry name" value="GAF"/>
</dbReference>
<feature type="domain" description="PAC" evidence="3">
    <location>
        <begin position="255"/>
        <end position="307"/>
    </location>
</feature>
<feature type="coiled-coil region" evidence="1">
    <location>
        <begin position="341"/>
        <end position="368"/>
    </location>
</feature>
<dbReference type="SUPFAM" id="SSF55785">
    <property type="entry name" value="PYP-like sensor domain (PAS domain)"/>
    <property type="match status" value="3"/>
</dbReference>
<dbReference type="Pfam" id="PF01590">
    <property type="entry name" value="GAF"/>
    <property type="match status" value="1"/>
</dbReference>
<dbReference type="Pfam" id="PF00990">
    <property type="entry name" value="GGDEF"/>
    <property type="match status" value="1"/>
</dbReference>
<evidence type="ECO:0000313" key="6">
    <source>
        <dbReference type="Proteomes" id="UP000400981"/>
    </source>
</evidence>
<organism evidence="5 6">
    <name type="scientific">Pandoraea eparura</name>
    <dbReference type="NCBI Taxonomy" id="2508291"/>
    <lineage>
        <taxon>Bacteria</taxon>
        <taxon>Pseudomonadati</taxon>
        <taxon>Pseudomonadota</taxon>
        <taxon>Betaproteobacteria</taxon>
        <taxon>Burkholderiales</taxon>
        <taxon>Burkholderiaceae</taxon>
        <taxon>Pandoraea</taxon>
    </lineage>
</organism>
<reference evidence="5 6" key="1">
    <citation type="submission" date="2019-08" db="EMBL/GenBank/DDBJ databases">
        <authorList>
            <person name="Peeters C."/>
        </authorList>
    </citation>
    <scope>NUCLEOTIDE SEQUENCE [LARGE SCALE GENOMIC DNA]</scope>
    <source>
        <strain evidence="5 6">LMG 31012</strain>
    </source>
</reference>
<dbReference type="OrthoDB" id="9813903at2"/>
<dbReference type="Proteomes" id="UP000400981">
    <property type="component" value="Unassembled WGS sequence"/>
</dbReference>
<protein>
    <submittedName>
        <fullName evidence="5">Cyclic di-GMP phosphodiesterase Gmr</fullName>
        <ecNumber evidence="5">3.1.4.52</ecNumber>
    </submittedName>
</protein>
<dbReference type="SMART" id="SM00086">
    <property type="entry name" value="PAC"/>
    <property type="match status" value="2"/>
</dbReference>
<dbReference type="SUPFAM" id="SSF55781">
    <property type="entry name" value="GAF domain-like"/>
    <property type="match status" value="1"/>
</dbReference>
<evidence type="ECO:0000313" key="5">
    <source>
        <dbReference type="EMBL" id="VVD60261.1"/>
    </source>
</evidence>
<dbReference type="InterPro" id="IPR000014">
    <property type="entry name" value="PAS"/>
</dbReference>
<evidence type="ECO:0000259" key="4">
    <source>
        <dbReference type="PROSITE" id="PS50887"/>
    </source>
</evidence>
<feature type="domain" description="GGDEF" evidence="4">
    <location>
        <begin position="636"/>
        <end position="768"/>
    </location>
</feature>
<keyword evidence="6" id="KW-1185">Reference proteome</keyword>
<dbReference type="PROSITE" id="PS50112">
    <property type="entry name" value="PAS"/>
    <property type="match status" value="2"/>
</dbReference>
<dbReference type="InterPro" id="IPR035965">
    <property type="entry name" value="PAS-like_dom_sf"/>
</dbReference>
<dbReference type="Pfam" id="PF08448">
    <property type="entry name" value="PAS_4"/>
    <property type="match status" value="1"/>
</dbReference>
<dbReference type="Gene3D" id="3.30.450.40">
    <property type="match status" value="1"/>
</dbReference>
<name>A0A5E4RBU8_9BURK</name>
<feature type="domain" description="PAS" evidence="2">
    <location>
        <begin position="178"/>
        <end position="251"/>
    </location>
</feature>
<dbReference type="Gene3D" id="3.30.450.20">
    <property type="entry name" value="PAS domain"/>
    <property type="match status" value="3"/>
</dbReference>
<dbReference type="RefSeq" id="WP_150587388.1">
    <property type="nucleotide sequence ID" value="NZ_CABPSH010000001.1"/>
</dbReference>
<dbReference type="InterPro" id="IPR029016">
    <property type="entry name" value="GAF-like_dom_sf"/>
</dbReference>
<dbReference type="EC" id="3.1.4.52" evidence="5"/>
<dbReference type="SMART" id="SM00091">
    <property type="entry name" value="PAS"/>
    <property type="match status" value="2"/>
</dbReference>